<evidence type="ECO:0000256" key="2">
    <source>
        <dbReference type="SAM" id="SignalP"/>
    </source>
</evidence>
<feature type="region of interest" description="Disordered" evidence="1">
    <location>
        <begin position="229"/>
        <end position="250"/>
    </location>
</feature>
<evidence type="ECO:0000313" key="4">
    <source>
        <dbReference type="Proteomes" id="UP001365405"/>
    </source>
</evidence>
<reference evidence="3 4" key="1">
    <citation type="submission" date="2024-04" db="EMBL/GenBank/DDBJ databases">
        <title>Novel species of the genus Ideonella isolated from streams.</title>
        <authorList>
            <person name="Lu H."/>
        </authorList>
    </citation>
    <scope>NUCLEOTIDE SEQUENCE [LARGE SCALE GENOMIC DNA]</scope>
    <source>
        <strain evidence="3 4">DXS22W</strain>
    </source>
</reference>
<feature type="compositionally biased region" description="Basic and acidic residues" evidence="1">
    <location>
        <begin position="62"/>
        <end position="76"/>
    </location>
</feature>
<comment type="caution">
    <text evidence="3">The sequence shown here is derived from an EMBL/GenBank/DDBJ whole genome shotgun (WGS) entry which is preliminary data.</text>
</comment>
<feature type="compositionally biased region" description="Basic and acidic residues" evidence="1">
    <location>
        <begin position="34"/>
        <end position="46"/>
    </location>
</feature>
<protein>
    <recommendedName>
        <fullName evidence="5">Metalloendopeptidase</fullName>
    </recommendedName>
</protein>
<feature type="compositionally biased region" description="Low complexity" evidence="1">
    <location>
        <begin position="47"/>
        <end position="61"/>
    </location>
</feature>
<dbReference type="Proteomes" id="UP001365405">
    <property type="component" value="Unassembled WGS sequence"/>
</dbReference>
<dbReference type="RefSeq" id="WP_341409697.1">
    <property type="nucleotide sequence ID" value="NZ_JBBUTH010000003.1"/>
</dbReference>
<name>A0ABU9CE87_9BURK</name>
<keyword evidence="4" id="KW-1185">Reference proteome</keyword>
<evidence type="ECO:0000313" key="3">
    <source>
        <dbReference type="EMBL" id="MEK8050028.1"/>
    </source>
</evidence>
<feature type="signal peptide" evidence="2">
    <location>
        <begin position="1"/>
        <end position="32"/>
    </location>
</feature>
<accession>A0ABU9CE87</accession>
<organism evidence="3 4">
    <name type="scientific">Pseudaquabacterium inlustre</name>
    <dbReference type="NCBI Taxonomy" id="2984192"/>
    <lineage>
        <taxon>Bacteria</taxon>
        <taxon>Pseudomonadati</taxon>
        <taxon>Pseudomonadota</taxon>
        <taxon>Betaproteobacteria</taxon>
        <taxon>Burkholderiales</taxon>
        <taxon>Sphaerotilaceae</taxon>
        <taxon>Pseudaquabacterium</taxon>
    </lineage>
</organism>
<proteinExistence type="predicted"/>
<feature type="chain" id="PRO_5045452694" description="Metalloendopeptidase" evidence="2">
    <location>
        <begin position="33"/>
        <end position="250"/>
    </location>
</feature>
<keyword evidence="2" id="KW-0732">Signal</keyword>
<evidence type="ECO:0008006" key="5">
    <source>
        <dbReference type="Google" id="ProtNLM"/>
    </source>
</evidence>
<dbReference type="EMBL" id="JBBUTH010000003">
    <property type="protein sequence ID" value="MEK8050028.1"/>
    <property type="molecule type" value="Genomic_DNA"/>
</dbReference>
<sequence>MHAHRPSTLPRRHPLALMALAAALAWPMAGSAADDTRANREREALRRAQAALQQAQQQRDALQAEKATREQARDEALAQAAAQRKALGSAQAEARQLREELAQLRTQLASQRDQADEARRQATAAAEAAAQREQELKQQLATARQQSDDRREANATLTALLAERTRALADAQRRSQALHALGLDTVERFRAKGTVDQALQADPVLGLTRVRVESTAESLRMRFDALLSEPLPPAEGQVSRVDGSAAPRAQ</sequence>
<evidence type="ECO:0000256" key="1">
    <source>
        <dbReference type="SAM" id="MobiDB-lite"/>
    </source>
</evidence>
<feature type="region of interest" description="Disordered" evidence="1">
    <location>
        <begin position="108"/>
        <end position="151"/>
    </location>
</feature>
<feature type="region of interest" description="Disordered" evidence="1">
    <location>
        <begin position="34"/>
        <end position="80"/>
    </location>
</feature>
<gene>
    <name evidence="3" type="ORF">AACH10_07250</name>
</gene>